<dbReference type="Gene3D" id="6.20.210.20">
    <property type="entry name" value="THAP domain"/>
    <property type="match status" value="1"/>
</dbReference>
<feature type="domain" description="THAP-type" evidence="7">
    <location>
        <begin position="1"/>
        <end position="81"/>
    </location>
</feature>
<dbReference type="GO" id="GO:0008270">
    <property type="term" value="F:zinc ion binding"/>
    <property type="evidence" value="ECO:0007669"/>
    <property type="project" value="UniProtKB-KW"/>
</dbReference>
<evidence type="ECO:0000256" key="2">
    <source>
        <dbReference type="ARBA" id="ARBA00022771"/>
    </source>
</evidence>
<dbReference type="AlphaFoldDB" id="A0AAV2NW53"/>
<dbReference type="SUPFAM" id="SSF57716">
    <property type="entry name" value="Glucocorticoid receptor-like (DNA-binding domain)"/>
    <property type="match status" value="1"/>
</dbReference>
<keyword evidence="1" id="KW-0479">Metal-binding</keyword>
<keyword evidence="4 5" id="KW-0238">DNA-binding</keyword>
<feature type="region of interest" description="Disordered" evidence="6">
    <location>
        <begin position="150"/>
        <end position="171"/>
    </location>
</feature>
<evidence type="ECO:0000313" key="8">
    <source>
        <dbReference type="EMBL" id="CAL1684202.1"/>
    </source>
</evidence>
<evidence type="ECO:0000256" key="6">
    <source>
        <dbReference type="SAM" id="MobiDB-lite"/>
    </source>
</evidence>
<name>A0AAV2NW53_9HYME</name>
<dbReference type="SMART" id="SM00692">
    <property type="entry name" value="DM3"/>
    <property type="match status" value="1"/>
</dbReference>
<dbReference type="PANTHER" id="PTHR46600:SF11">
    <property type="entry name" value="THAP DOMAIN-CONTAINING PROTEIN 10"/>
    <property type="match status" value="1"/>
</dbReference>
<reference evidence="8" key="1">
    <citation type="submission" date="2024-04" db="EMBL/GenBank/DDBJ databases">
        <authorList>
            <consortium name="Molecular Ecology Group"/>
        </authorList>
    </citation>
    <scope>NUCLEOTIDE SEQUENCE</scope>
</reference>
<keyword evidence="2 5" id="KW-0863">Zinc-finger</keyword>
<dbReference type="Proteomes" id="UP001497644">
    <property type="component" value="Chromosome 5"/>
</dbReference>
<keyword evidence="3" id="KW-0862">Zinc</keyword>
<protein>
    <recommendedName>
        <fullName evidence="7">THAP-type domain-containing protein</fullName>
    </recommendedName>
</protein>
<sequence length="171" mass="19542">MSKRCAILNCPYVGNKIKDKKTLFRFPQIASVIEKWIAATGRTNWIPNEYSAICEMHFTSEDFSSTKIRKRLKPDAIPTKHLYENANSTDMYGNNMHLATTVESDNYRDVLQYTIGTSQSEIEKENDSMHNLSSLINTDTIEQAKVKLNTSKPKTSPSHETNTFSKRITML</sequence>
<keyword evidence="9" id="KW-1185">Reference proteome</keyword>
<dbReference type="SMART" id="SM00980">
    <property type="entry name" value="THAP"/>
    <property type="match status" value="1"/>
</dbReference>
<evidence type="ECO:0000259" key="7">
    <source>
        <dbReference type="PROSITE" id="PS50950"/>
    </source>
</evidence>
<evidence type="ECO:0000313" key="9">
    <source>
        <dbReference type="Proteomes" id="UP001497644"/>
    </source>
</evidence>
<dbReference type="InterPro" id="IPR006612">
    <property type="entry name" value="THAP_Znf"/>
</dbReference>
<evidence type="ECO:0000256" key="4">
    <source>
        <dbReference type="ARBA" id="ARBA00023125"/>
    </source>
</evidence>
<dbReference type="PANTHER" id="PTHR46600">
    <property type="entry name" value="THAP DOMAIN-CONTAINING"/>
    <property type="match status" value="1"/>
</dbReference>
<proteinExistence type="predicted"/>
<gene>
    <name evidence="8" type="ORF">LPLAT_LOCUS9876</name>
</gene>
<dbReference type="InterPro" id="IPR026516">
    <property type="entry name" value="THAP1/10"/>
</dbReference>
<dbReference type="InterPro" id="IPR038441">
    <property type="entry name" value="THAP_Znf_sf"/>
</dbReference>
<dbReference type="EMBL" id="OZ034828">
    <property type="protein sequence ID" value="CAL1684202.1"/>
    <property type="molecule type" value="Genomic_DNA"/>
</dbReference>
<evidence type="ECO:0000256" key="5">
    <source>
        <dbReference type="PROSITE-ProRule" id="PRU00309"/>
    </source>
</evidence>
<organism evidence="8 9">
    <name type="scientific">Lasius platythorax</name>
    <dbReference type="NCBI Taxonomy" id="488582"/>
    <lineage>
        <taxon>Eukaryota</taxon>
        <taxon>Metazoa</taxon>
        <taxon>Ecdysozoa</taxon>
        <taxon>Arthropoda</taxon>
        <taxon>Hexapoda</taxon>
        <taxon>Insecta</taxon>
        <taxon>Pterygota</taxon>
        <taxon>Neoptera</taxon>
        <taxon>Endopterygota</taxon>
        <taxon>Hymenoptera</taxon>
        <taxon>Apocrita</taxon>
        <taxon>Aculeata</taxon>
        <taxon>Formicoidea</taxon>
        <taxon>Formicidae</taxon>
        <taxon>Formicinae</taxon>
        <taxon>Lasius</taxon>
        <taxon>Lasius</taxon>
    </lineage>
</organism>
<dbReference type="PROSITE" id="PS50950">
    <property type="entry name" value="ZF_THAP"/>
    <property type="match status" value="1"/>
</dbReference>
<accession>A0AAV2NW53</accession>
<evidence type="ECO:0000256" key="1">
    <source>
        <dbReference type="ARBA" id="ARBA00022723"/>
    </source>
</evidence>
<evidence type="ECO:0000256" key="3">
    <source>
        <dbReference type="ARBA" id="ARBA00022833"/>
    </source>
</evidence>
<dbReference type="Pfam" id="PF05485">
    <property type="entry name" value="THAP"/>
    <property type="match status" value="1"/>
</dbReference>
<dbReference type="GO" id="GO:0043565">
    <property type="term" value="F:sequence-specific DNA binding"/>
    <property type="evidence" value="ECO:0007669"/>
    <property type="project" value="InterPro"/>
</dbReference>